<dbReference type="eggNOG" id="COG0515">
    <property type="taxonomic scope" value="Bacteria"/>
</dbReference>
<evidence type="ECO:0000313" key="8">
    <source>
        <dbReference type="Proteomes" id="UP000008631"/>
    </source>
</evidence>
<dbReference type="RefSeq" id="WP_013564129.1">
    <property type="nucleotide sequence ID" value="NC_014962.1"/>
</dbReference>
<evidence type="ECO:0000256" key="1">
    <source>
        <dbReference type="ARBA" id="ARBA00022679"/>
    </source>
</evidence>
<dbReference type="InterPro" id="IPR008271">
    <property type="entry name" value="Ser/Thr_kinase_AS"/>
</dbReference>
<dbReference type="KEGG" id="ipa:Isop_1254"/>
<evidence type="ECO:0000256" key="5">
    <source>
        <dbReference type="SAM" id="MobiDB-lite"/>
    </source>
</evidence>
<reference key="1">
    <citation type="submission" date="2010-11" db="EMBL/GenBank/DDBJ databases">
        <title>The complete sequence of chromosome of Isophaera pallida ATCC 43644.</title>
        <authorList>
            <consortium name="US DOE Joint Genome Institute (JGI-PGF)"/>
            <person name="Lucas S."/>
            <person name="Copeland A."/>
            <person name="Lapidus A."/>
            <person name="Bruce D."/>
            <person name="Goodwin L."/>
            <person name="Pitluck S."/>
            <person name="Kyrpides N."/>
            <person name="Mavromatis K."/>
            <person name="Pagani I."/>
            <person name="Ivanova N."/>
            <person name="Saunders E."/>
            <person name="Brettin T."/>
            <person name="Detter J.C."/>
            <person name="Han C."/>
            <person name="Tapia R."/>
            <person name="Land M."/>
            <person name="Hauser L."/>
            <person name="Markowitz V."/>
            <person name="Cheng J.-F."/>
            <person name="Hugenholtz P."/>
            <person name="Woyke T."/>
            <person name="Wu D."/>
            <person name="Eisen J.A."/>
        </authorList>
    </citation>
    <scope>NUCLEOTIDE SEQUENCE</scope>
    <source>
        <strain>ATCC 43644</strain>
    </source>
</reference>
<evidence type="ECO:0000256" key="2">
    <source>
        <dbReference type="ARBA" id="ARBA00022741"/>
    </source>
</evidence>
<dbReference type="InterPro" id="IPR000719">
    <property type="entry name" value="Prot_kinase_dom"/>
</dbReference>
<protein>
    <submittedName>
        <fullName evidence="7">Serine/threonine protein kinase</fullName>
    </submittedName>
</protein>
<dbReference type="Gene3D" id="1.10.510.10">
    <property type="entry name" value="Transferase(Phosphotransferase) domain 1"/>
    <property type="match status" value="1"/>
</dbReference>
<dbReference type="GO" id="GO:0005524">
    <property type="term" value="F:ATP binding"/>
    <property type="evidence" value="ECO:0007669"/>
    <property type="project" value="UniProtKB-KW"/>
</dbReference>
<organism evidence="7 8">
    <name type="scientific">Isosphaera pallida (strain ATCC 43644 / DSM 9630 / IS1B)</name>
    <dbReference type="NCBI Taxonomy" id="575540"/>
    <lineage>
        <taxon>Bacteria</taxon>
        <taxon>Pseudomonadati</taxon>
        <taxon>Planctomycetota</taxon>
        <taxon>Planctomycetia</taxon>
        <taxon>Isosphaerales</taxon>
        <taxon>Isosphaeraceae</taxon>
        <taxon>Isosphaera</taxon>
    </lineage>
</organism>
<dbReference type="OrthoDB" id="6111975at2"/>
<feature type="domain" description="Protein kinase" evidence="6">
    <location>
        <begin position="74"/>
        <end position="247"/>
    </location>
</feature>
<gene>
    <name evidence="7" type="ordered locus">Isop_1254</name>
</gene>
<keyword evidence="8" id="KW-1185">Reference proteome</keyword>
<dbReference type="STRING" id="575540.Isop_1254"/>
<dbReference type="HOGENOM" id="CLU_1123356_0_0_0"/>
<evidence type="ECO:0000256" key="4">
    <source>
        <dbReference type="ARBA" id="ARBA00022840"/>
    </source>
</evidence>
<dbReference type="Gene3D" id="3.30.200.20">
    <property type="entry name" value="Phosphorylase Kinase, domain 1"/>
    <property type="match status" value="1"/>
</dbReference>
<dbReference type="EMBL" id="CP002353">
    <property type="protein sequence ID" value="ADV61840.1"/>
    <property type="molecule type" value="Genomic_DNA"/>
</dbReference>
<dbReference type="SMART" id="SM00220">
    <property type="entry name" value="S_TKc"/>
    <property type="match status" value="1"/>
</dbReference>
<dbReference type="GO" id="GO:0004674">
    <property type="term" value="F:protein serine/threonine kinase activity"/>
    <property type="evidence" value="ECO:0007669"/>
    <property type="project" value="UniProtKB-KW"/>
</dbReference>
<evidence type="ECO:0000259" key="6">
    <source>
        <dbReference type="PROSITE" id="PS50011"/>
    </source>
</evidence>
<reference evidence="7 8" key="2">
    <citation type="journal article" date="2011" name="Stand. Genomic Sci.">
        <title>Complete genome sequence of Isosphaera pallida type strain (IS1B).</title>
        <authorList>
            <consortium name="US DOE Joint Genome Institute (JGI-PGF)"/>
            <person name="Goker M."/>
            <person name="Cleland D."/>
            <person name="Saunders E."/>
            <person name="Lapidus A."/>
            <person name="Nolan M."/>
            <person name="Lucas S."/>
            <person name="Hammon N."/>
            <person name="Deshpande S."/>
            <person name="Cheng J.F."/>
            <person name="Tapia R."/>
            <person name="Han C."/>
            <person name="Goodwin L."/>
            <person name="Pitluck S."/>
            <person name="Liolios K."/>
            <person name="Pagani I."/>
            <person name="Ivanova N."/>
            <person name="Mavromatis K."/>
            <person name="Pati A."/>
            <person name="Chen A."/>
            <person name="Palaniappan K."/>
            <person name="Land M."/>
            <person name="Hauser L."/>
            <person name="Chang Y.J."/>
            <person name="Jeffries C.D."/>
            <person name="Detter J.C."/>
            <person name="Beck B."/>
            <person name="Woyke T."/>
            <person name="Bristow J."/>
            <person name="Eisen J.A."/>
            <person name="Markowitz V."/>
            <person name="Hugenholtz P."/>
            <person name="Kyrpides N.C."/>
            <person name="Klenk H.P."/>
        </authorList>
    </citation>
    <scope>NUCLEOTIDE SEQUENCE [LARGE SCALE GENOMIC DNA]</scope>
    <source>
        <strain evidence="8">ATCC 43644 / DSM 9630 / IS1B</strain>
    </source>
</reference>
<dbReference type="InterPro" id="IPR011009">
    <property type="entry name" value="Kinase-like_dom_sf"/>
</dbReference>
<feature type="region of interest" description="Disordered" evidence="5">
    <location>
        <begin position="225"/>
        <end position="247"/>
    </location>
</feature>
<accession>E8R6D9</accession>
<name>E8R6D9_ISOPI</name>
<dbReference type="PANTHER" id="PTHR43289">
    <property type="entry name" value="MITOGEN-ACTIVATED PROTEIN KINASE KINASE KINASE 20-RELATED"/>
    <property type="match status" value="1"/>
</dbReference>
<dbReference type="InParanoid" id="E8R6D9"/>
<dbReference type="AlphaFoldDB" id="E8R6D9"/>
<dbReference type="PANTHER" id="PTHR43289:SF6">
    <property type="entry name" value="SERINE_THREONINE-PROTEIN KINASE NEKL-3"/>
    <property type="match status" value="1"/>
</dbReference>
<dbReference type="PROSITE" id="PS00108">
    <property type="entry name" value="PROTEIN_KINASE_ST"/>
    <property type="match status" value="1"/>
</dbReference>
<evidence type="ECO:0000256" key="3">
    <source>
        <dbReference type="ARBA" id="ARBA00022777"/>
    </source>
</evidence>
<dbReference type="CDD" id="cd14014">
    <property type="entry name" value="STKc_PknB_like"/>
    <property type="match status" value="1"/>
</dbReference>
<keyword evidence="7" id="KW-0723">Serine/threonine-protein kinase</keyword>
<dbReference type="Proteomes" id="UP000008631">
    <property type="component" value="Chromosome"/>
</dbReference>
<keyword evidence="3 7" id="KW-0418">Kinase</keyword>
<keyword evidence="1" id="KW-0808">Transferase</keyword>
<evidence type="ECO:0000313" key="7">
    <source>
        <dbReference type="EMBL" id="ADV61840.1"/>
    </source>
</evidence>
<dbReference type="SUPFAM" id="SSF56112">
    <property type="entry name" value="Protein kinase-like (PK-like)"/>
    <property type="match status" value="1"/>
</dbReference>
<sequence>MSEVPPGGLCSEAVGRDSCFGPSDREVEHFVKAALAMARRTSSRNESDWQRTFVHPPFNSELVIHHEHGGRERFHLKSLLAKGGMGMVYRAIDDRFGRTLAVKLIHPEQRTNSQFLGRFFREAILQARLQHPGIPAVYAYGIDPALGPFLAMKLVEGRTLSEILQDHFASPRSGLDPLLELLRQVAETLAYCHDRGVIHRDVKPSNIMVGTYGEVYLMDWGLAKSSGSDSDVVNEPTEPAPRQSSSL</sequence>
<dbReference type="Pfam" id="PF00069">
    <property type="entry name" value="Pkinase"/>
    <property type="match status" value="1"/>
</dbReference>
<dbReference type="PROSITE" id="PS50011">
    <property type="entry name" value="PROTEIN_KINASE_DOM"/>
    <property type="match status" value="1"/>
</dbReference>
<proteinExistence type="predicted"/>
<keyword evidence="4" id="KW-0067">ATP-binding</keyword>
<keyword evidence="2" id="KW-0547">Nucleotide-binding</keyword>